<reference evidence="2" key="1">
    <citation type="journal article" date="2018" name="DNA Res.">
        <title>Multiple hybrid de novo genome assembly of finger millet, an orphan allotetraploid crop.</title>
        <authorList>
            <person name="Hatakeyama M."/>
            <person name="Aluri S."/>
            <person name="Balachadran M.T."/>
            <person name="Sivarajan S.R."/>
            <person name="Patrignani A."/>
            <person name="Gruter S."/>
            <person name="Poveda L."/>
            <person name="Shimizu-Inatsugi R."/>
            <person name="Baeten J."/>
            <person name="Francoijs K.J."/>
            <person name="Nataraja K.N."/>
            <person name="Reddy Y.A.N."/>
            <person name="Phadnis S."/>
            <person name="Ravikumar R.L."/>
            <person name="Schlapbach R."/>
            <person name="Sreeman S.M."/>
            <person name="Shimizu K.K."/>
        </authorList>
    </citation>
    <scope>NUCLEOTIDE SEQUENCE</scope>
</reference>
<sequence length="120" mass="12570">MRVYITATAPADADDVAMKPTKAPPPPPQQHSARRGCRAAVVTGLLAGVLVFRAALLAVETGASLCPSYSGCLDWRAGLGAWLHGGGGDAMEVSVELLRPRSLLSRVRPALVVVVQSKLR</sequence>
<dbReference type="AlphaFoldDB" id="A0AAV5C421"/>
<evidence type="ECO:0000313" key="2">
    <source>
        <dbReference type="EMBL" id="GJM93261.1"/>
    </source>
</evidence>
<accession>A0AAV5C421</accession>
<proteinExistence type="predicted"/>
<gene>
    <name evidence="2" type="primary">ga09806</name>
    <name evidence="2" type="ORF">PR202_ga09806</name>
</gene>
<dbReference type="Proteomes" id="UP001054889">
    <property type="component" value="Unassembled WGS sequence"/>
</dbReference>
<comment type="caution">
    <text evidence="2">The sequence shown here is derived from an EMBL/GenBank/DDBJ whole genome shotgun (WGS) entry which is preliminary data.</text>
</comment>
<evidence type="ECO:0000256" key="1">
    <source>
        <dbReference type="SAM" id="MobiDB-lite"/>
    </source>
</evidence>
<keyword evidence="3" id="KW-1185">Reference proteome</keyword>
<dbReference type="EMBL" id="BQKI01000004">
    <property type="protein sequence ID" value="GJM93261.1"/>
    <property type="molecule type" value="Genomic_DNA"/>
</dbReference>
<feature type="region of interest" description="Disordered" evidence="1">
    <location>
        <begin position="15"/>
        <end position="34"/>
    </location>
</feature>
<name>A0AAV5C421_ELECO</name>
<reference evidence="2" key="2">
    <citation type="submission" date="2021-12" db="EMBL/GenBank/DDBJ databases">
        <title>Resequencing data analysis of finger millet.</title>
        <authorList>
            <person name="Hatakeyama M."/>
            <person name="Aluri S."/>
            <person name="Balachadran M.T."/>
            <person name="Sivarajan S.R."/>
            <person name="Poveda L."/>
            <person name="Shimizu-Inatsugi R."/>
            <person name="Schlapbach R."/>
            <person name="Sreeman S.M."/>
            <person name="Shimizu K.K."/>
        </authorList>
    </citation>
    <scope>NUCLEOTIDE SEQUENCE</scope>
</reference>
<protein>
    <submittedName>
        <fullName evidence="2">Uncharacterized protein</fullName>
    </submittedName>
</protein>
<evidence type="ECO:0000313" key="3">
    <source>
        <dbReference type="Proteomes" id="UP001054889"/>
    </source>
</evidence>
<organism evidence="2 3">
    <name type="scientific">Eleusine coracana subsp. coracana</name>
    <dbReference type="NCBI Taxonomy" id="191504"/>
    <lineage>
        <taxon>Eukaryota</taxon>
        <taxon>Viridiplantae</taxon>
        <taxon>Streptophyta</taxon>
        <taxon>Embryophyta</taxon>
        <taxon>Tracheophyta</taxon>
        <taxon>Spermatophyta</taxon>
        <taxon>Magnoliopsida</taxon>
        <taxon>Liliopsida</taxon>
        <taxon>Poales</taxon>
        <taxon>Poaceae</taxon>
        <taxon>PACMAD clade</taxon>
        <taxon>Chloridoideae</taxon>
        <taxon>Cynodonteae</taxon>
        <taxon>Eleusininae</taxon>
        <taxon>Eleusine</taxon>
    </lineage>
</organism>